<name>A0A506V8W9_9GAMM</name>
<evidence type="ECO:0000313" key="2">
    <source>
        <dbReference type="Proteomes" id="UP000319523"/>
    </source>
</evidence>
<proteinExistence type="predicted"/>
<dbReference type="Proteomes" id="UP000319523">
    <property type="component" value="Unassembled WGS sequence"/>
</dbReference>
<reference evidence="1 2" key="1">
    <citation type="submission" date="2019-06" db="EMBL/GenBank/DDBJ databases">
        <authorList>
            <person name="Yang Y."/>
        </authorList>
    </citation>
    <scope>NUCLEOTIDE SEQUENCE [LARGE SCALE GENOMIC DNA]</scope>
    <source>
        <strain evidence="1 2">BIT-26</strain>
    </source>
</reference>
<organism evidence="1 2">
    <name type="scientific">Mixta tenebrionis</name>
    <dbReference type="NCBI Taxonomy" id="2562439"/>
    <lineage>
        <taxon>Bacteria</taxon>
        <taxon>Pseudomonadati</taxon>
        <taxon>Pseudomonadota</taxon>
        <taxon>Gammaproteobacteria</taxon>
        <taxon>Enterobacterales</taxon>
        <taxon>Erwiniaceae</taxon>
        <taxon>Mixta</taxon>
    </lineage>
</organism>
<gene>
    <name evidence="1" type="ORF">FKM52_09655</name>
</gene>
<sequence>MRAAVSCFFIAVVGGVTGVGLATGLAFIAQAAAHFYFVREPAGLRPVSAVSGAGKIDFRFHNFQHDGIRSVVYALFRPATVSTLGHALRQM</sequence>
<dbReference type="AlphaFoldDB" id="A0A506V8W9"/>
<accession>A0A506V8W9</accession>
<evidence type="ECO:0000313" key="1">
    <source>
        <dbReference type="EMBL" id="TPW42291.1"/>
    </source>
</evidence>
<dbReference type="RefSeq" id="WP_141175994.1">
    <property type="nucleotide sequence ID" value="NZ_JBHUFX010000005.1"/>
</dbReference>
<keyword evidence="2" id="KW-1185">Reference proteome</keyword>
<comment type="caution">
    <text evidence="1">The sequence shown here is derived from an EMBL/GenBank/DDBJ whole genome shotgun (WGS) entry which is preliminary data.</text>
</comment>
<dbReference type="EMBL" id="VHQI01000005">
    <property type="protein sequence ID" value="TPW42291.1"/>
    <property type="molecule type" value="Genomic_DNA"/>
</dbReference>
<protein>
    <submittedName>
        <fullName evidence="1">Uncharacterized protein</fullName>
    </submittedName>
</protein>